<evidence type="ECO:0008006" key="5">
    <source>
        <dbReference type="Google" id="ProtNLM"/>
    </source>
</evidence>
<protein>
    <recommendedName>
        <fullName evidence="5">Zinc finger PHD-type domain-containing protein</fullName>
    </recommendedName>
</protein>
<gene>
    <name evidence="3" type="ORF">ABOM_008864</name>
</gene>
<feature type="compositionally biased region" description="Polar residues" evidence="2">
    <location>
        <begin position="190"/>
        <end position="202"/>
    </location>
</feature>
<feature type="compositionally biased region" description="Polar residues" evidence="2">
    <location>
        <begin position="37"/>
        <end position="57"/>
    </location>
</feature>
<dbReference type="OrthoDB" id="336088at2759"/>
<keyword evidence="4" id="KW-1185">Reference proteome</keyword>
<dbReference type="AlphaFoldDB" id="A0A1F7ZVU0"/>
<dbReference type="SUPFAM" id="SSF57903">
    <property type="entry name" value="FYVE/PHD zinc finger"/>
    <property type="match status" value="1"/>
</dbReference>
<proteinExistence type="predicted"/>
<comment type="caution">
    <text evidence="3">The sequence shown here is derived from an EMBL/GenBank/DDBJ whole genome shotgun (WGS) entry which is preliminary data.</text>
</comment>
<feature type="region of interest" description="Disordered" evidence="2">
    <location>
        <begin position="1"/>
        <end position="57"/>
    </location>
</feature>
<feature type="compositionally biased region" description="Polar residues" evidence="2">
    <location>
        <begin position="213"/>
        <end position="230"/>
    </location>
</feature>
<evidence type="ECO:0000256" key="1">
    <source>
        <dbReference type="SAM" id="Coils"/>
    </source>
</evidence>
<dbReference type="STRING" id="109264.A0A1F7ZVU0"/>
<feature type="coiled-coil region" evidence="1">
    <location>
        <begin position="294"/>
        <end position="352"/>
    </location>
</feature>
<name>A0A1F7ZVU0_9EURO</name>
<feature type="compositionally biased region" description="Basic residues" evidence="2">
    <location>
        <begin position="1"/>
        <end position="24"/>
    </location>
</feature>
<dbReference type="Proteomes" id="UP000179179">
    <property type="component" value="Unassembled WGS sequence"/>
</dbReference>
<dbReference type="EMBL" id="LYCR01000075">
    <property type="protein sequence ID" value="OGM43168.1"/>
    <property type="molecule type" value="Genomic_DNA"/>
</dbReference>
<organism evidence="3 4">
    <name type="scientific">Aspergillus bombycis</name>
    <dbReference type="NCBI Taxonomy" id="109264"/>
    <lineage>
        <taxon>Eukaryota</taxon>
        <taxon>Fungi</taxon>
        <taxon>Dikarya</taxon>
        <taxon>Ascomycota</taxon>
        <taxon>Pezizomycotina</taxon>
        <taxon>Eurotiomycetes</taxon>
        <taxon>Eurotiomycetidae</taxon>
        <taxon>Eurotiales</taxon>
        <taxon>Aspergillaceae</taxon>
        <taxon>Aspergillus</taxon>
    </lineage>
</organism>
<sequence>MRSTAVRKPRSRRPARGRQTRRAGLRASSAEPEQAGVINQEQSQVDRSNVPTSQSRISWPDTLAALEKEPLDSQIRRHKEWKRNGSTHEDYCRVCWKSDRLEPCMTCRLALHSECMPAGWLRDSENQLFCVACVRRGWHTDPPALTPPASPRLAEVHCGPATGVPAVELDSISLSNPQSHAAPLHGHPLASSTHEWSNNSRQDIPATDPVREASSNNDDIDVSGNTQPGVSQPPRRQRKSRYMSLPSEIDASLNVLYRELESSAALRLEIESLRNENARCVQTIQIRDLSLMALRRELEHRRFSEQELERLQANAAQLENANKELQELRAKNESLEAELQISRESAKEAKAMVDDWKAKLAVLIGN</sequence>
<dbReference type="RefSeq" id="XP_022386885.1">
    <property type="nucleotide sequence ID" value="XM_022535993.1"/>
</dbReference>
<dbReference type="InterPro" id="IPR011011">
    <property type="entry name" value="Znf_FYVE_PHD"/>
</dbReference>
<evidence type="ECO:0000256" key="2">
    <source>
        <dbReference type="SAM" id="MobiDB-lite"/>
    </source>
</evidence>
<keyword evidence="1" id="KW-0175">Coiled coil</keyword>
<reference evidence="3 4" key="1">
    <citation type="journal article" date="2016" name="Genome Biol. Evol.">
        <title>Draft genome sequence of an aflatoxigenic Aspergillus species, A. bombycis.</title>
        <authorList>
            <person name="Moore G.G."/>
            <person name="Mack B.M."/>
            <person name="Beltz S.B."/>
            <person name="Gilbert M.K."/>
        </authorList>
    </citation>
    <scope>NUCLEOTIDE SEQUENCE [LARGE SCALE GENOMIC DNA]</scope>
    <source>
        <strain evidence="4">NRRL 26010</strain>
    </source>
</reference>
<dbReference type="GeneID" id="34452254"/>
<accession>A0A1F7ZVU0</accession>
<evidence type="ECO:0000313" key="4">
    <source>
        <dbReference type="Proteomes" id="UP000179179"/>
    </source>
</evidence>
<feature type="region of interest" description="Disordered" evidence="2">
    <location>
        <begin position="177"/>
        <end position="242"/>
    </location>
</feature>
<evidence type="ECO:0000313" key="3">
    <source>
        <dbReference type="EMBL" id="OGM43168.1"/>
    </source>
</evidence>